<dbReference type="InterPro" id="IPR036282">
    <property type="entry name" value="Glutathione-S-Trfase_C_sf"/>
</dbReference>
<dbReference type="PANTHER" id="PTHR42673">
    <property type="entry name" value="MALEYLACETOACETATE ISOMERASE"/>
    <property type="match status" value="1"/>
</dbReference>
<dbReference type="OrthoDB" id="508035at2"/>
<dbReference type="GO" id="GO:0006749">
    <property type="term" value="P:glutathione metabolic process"/>
    <property type="evidence" value="ECO:0007669"/>
    <property type="project" value="TreeGrafter"/>
</dbReference>
<dbReference type="InterPro" id="IPR054416">
    <property type="entry name" value="GST_UstS-like_C"/>
</dbReference>
<dbReference type="CDD" id="cd03038">
    <property type="entry name" value="GST_N_etherase_LigE"/>
    <property type="match status" value="1"/>
</dbReference>
<dbReference type="GO" id="GO:0016034">
    <property type="term" value="F:maleylacetoacetate isomerase activity"/>
    <property type="evidence" value="ECO:0007669"/>
    <property type="project" value="TreeGrafter"/>
</dbReference>
<dbReference type="InterPro" id="IPR036249">
    <property type="entry name" value="Thioredoxin-like_sf"/>
</dbReference>
<evidence type="ECO:0000313" key="2">
    <source>
        <dbReference type="EMBL" id="KAA0970221.1"/>
    </source>
</evidence>
<protein>
    <submittedName>
        <fullName evidence="2">Glutathione S-transferase family protein</fullName>
    </submittedName>
</protein>
<dbReference type="EMBL" id="VTWH01000002">
    <property type="protein sequence ID" value="KAA0970221.1"/>
    <property type="molecule type" value="Genomic_DNA"/>
</dbReference>
<dbReference type="Proteomes" id="UP000324738">
    <property type="component" value="Unassembled WGS sequence"/>
</dbReference>
<comment type="caution">
    <text evidence="2">The sequence shown here is derived from an EMBL/GenBank/DDBJ whole genome shotgun (WGS) entry which is preliminary data.</text>
</comment>
<dbReference type="Gene3D" id="3.40.30.10">
    <property type="entry name" value="Glutaredoxin"/>
    <property type="match status" value="1"/>
</dbReference>
<dbReference type="RefSeq" id="WP_149298990.1">
    <property type="nucleotide sequence ID" value="NZ_VTWH01000002.1"/>
</dbReference>
<dbReference type="AlphaFoldDB" id="A0A5B0DWL8"/>
<dbReference type="Pfam" id="PF13417">
    <property type="entry name" value="GST_N_3"/>
    <property type="match status" value="1"/>
</dbReference>
<organism evidence="2 3">
    <name type="scientific">Aureimonas fodinaquatilis</name>
    <dbReference type="NCBI Taxonomy" id="2565783"/>
    <lineage>
        <taxon>Bacteria</taxon>
        <taxon>Pseudomonadati</taxon>
        <taxon>Pseudomonadota</taxon>
        <taxon>Alphaproteobacteria</taxon>
        <taxon>Hyphomicrobiales</taxon>
        <taxon>Aurantimonadaceae</taxon>
        <taxon>Aureimonas</taxon>
    </lineage>
</organism>
<dbReference type="PANTHER" id="PTHR42673:SF4">
    <property type="entry name" value="MALEYLACETOACETATE ISOMERASE"/>
    <property type="match status" value="1"/>
</dbReference>
<dbReference type="Pfam" id="PF22041">
    <property type="entry name" value="GST_C_7"/>
    <property type="match status" value="1"/>
</dbReference>
<dbReference type="SUPFAM" id="SSF52833">
    <property type="entry name" value="Thioredoxin-like"/>
    <property type="match status" value="1"/>
</dbReference>
<reference evidence="2 3" key="1">
    <citation type="submission" date="2019-08" db="EMBL/GenBank/DDBJ databases">
        <title>Aureimonas fodiniaquatilis sp. nov., isolated from a coal mine wastewater.</title>
        <authorList>
            <person name="Kim W."/>
        </authorList>
    </citation>
    <scope>NUCLEOTIDE SEQUENCE [LARGE SCALE GENOMIC DNA]</scope>
    <source>
        <strain evidence="2 3">CAU 1482</strain>
    </source>
</reference>
<proteinExistence type="predicted"/>
<keyword evidence="2" id="KW-0808">Transferase</keyword>
<name>A0A5B0DWL8_9HYPH</name>
<accession>A0A5B0DWL8</accession>
<evidence type="ECO:0000259" key="1">
    <source>
        <dbReference type="PROSITE" id="PS50404"/>
    </source>
</evidence>
<dbReference type="GO" id="GO:0004364">
    <property type="term" value="F:glutathione transferase activity"/>
    <property type="evidence" value="ECO:0007669"/>
    <property type="project" value="TreeGrafter"/>
</dbReference>
<dbReference type="Gene3D" id="1.20.1050.10">
    <property type="match status" value="1"/>
</dbReference>
<dbReference type="SUPFAM" id="SSF47616">
    <property type="entry name" value="GST C-terminal domain-like"/>
    <property type="match status" value="1"/>
</dbReference>
<dbReference type="InterPro" id="IPR004045">
    <property type="entry name" value="Glutathione_S-Trfase_N"/>
</dbReference>
<feature type="domain" description="GST N-terminal" evidence="1">
    <location>
        <begin position="8"/>
        <end position="84"/>
    </location>
</feature>
<dbReference type="PROSITE" id="PS50404">
    <property type="entry name" value="GST_NTER"/>
    <property type="match status" value="1"/>
</dbReference>
<keyword evidence="3" id="KW-1185">Reference proteome</keyword>
<gene>
    <name evidence="2" type="ORF">FPY71_06725</name>
</gene>
<evidence type="ECO:0000313" key="3">
    <source>
        <dbReference type="Proteomes" id="UP000324738"/>
    </source>
</evidence>
<dbReference type="GO" id="GO:0006559">
    <property type="term" value="P:L-phenylalanine catabolic process"/>
    <property type="evidence" value="ECO:0007669"/>
    <property type="project" value="TreeGrafter"/>
</dbReference>
<sequence length="229" mass="26479">MEIFLYELVGHDVTRPFSPHCWKARMALRHKGLEYTSLPVPFTKVRHVEDGFDRTVPVLRHGKDVVQDSFAIAEYLETTYPDRPSLFGGEGGRAMARFVESWSHVHIRSFVVSAALMDIYSLLDEVDKEHFRRTREAFFGMRLEDVVNRDPARLDEFSRSLEPMRLTLKRQPFLNGKSSGFADYIVFGLFQWLRITSSVRPLAPDDSVSEWFERCLDLFDGEGRKITAA</sequence>